<sequence length="341" mass="38134">MGDQWTVDAVEADEAAERDEREESELDEPFDGDPMQIGEAFGDEDEDGDEGVGQAEQAAAPQAERAQPEQQQPEGERQERQLPAYWDEEAKKQFAELPPEAQSAALAWEKNREAFISRKSQELSRATEKAAGGAQIMQMMERDPAFRAHVLGFGNQQQQGTERPPEDPLEFIEWKAKQAALQELAPRMEQMQKQFTASQQQQRRDTAKAFVQRDEHYPTVHQAIAQEVKDVAERFGEDEARRLYARLDADPDFYMRRYNALREGVVKAAQKPDVPGAVTASEVAGAMPKGRTVTERAPVLEGAGGSAQANESTARRREARKRVKAYKGSLTDIGELFGDPD</sequence>
<evidence type="ECO:0000313" key="2">
    <source>
        <dbReference type="EMBL" id="MEZ7195407.1"/>
    </source>
</evidence>
<reference evidence="2 3" key="1">
    <citation type="submission" date="2024-08" db="EMBL/GenBank/DDBJ databases">
        <title>Sulfate-reducing bacteria isolated from formation water of the oil field in Kazakhstan and description of Pseudodesulfovibrio sp.</title>
        <authorList>
            <person name="Bidzhieva S.K."/>
            <person name="Tourova T.P."/>
            <person name="Grouzdev D.S."/>
            <person name="Beletsky A.V."/>
            <person name="Sokolova D.S."/>
            <person name="Samigullina S.R."/>
            <person name="Poltaraus A.B."/>
            <person name="Avtukh A.N."/>
            <person name="Tereshina V.M."/>
            <person name="Zhaparov N.S."/>
            <person name="Mardanov A.V."/>
            <person name="Nazina T.N."/>
        </authorList>
    </citation>
    <scope>NUCLEOTIDE SEQUENCE [LARGE SCALE GENOMIC DNA]</scope>
    <source>
        <strain evidence="2 3">9FUS</strain>
    </source>
</reference>
<dbReference type="Proteomes" id="UP001568698">
    <property type="component" value="Unassembled WGS sequence"/>
</dbReference>
<proteinExistence type="predicted"/>
<evidence type="ECO:0000313" key="3">
    <source>
        <dbReference type="Proteomes" id="UP001568698"/>
    </source>
</evidence>
<feature type="compositionally biased region" description="Polar residues" evidence="1">
    <location>
        <begin position="191"/>
        <end position="201"/>
    </location>
</feature>
<feature type="compositionally biased region" description="Acidic residues" evidence="1">
    <location>
        <begin position="10"/>
        <end position="31"/>
    </location>
</feature>
<evidence type="ECO:0000256" key="1">
    <source>
        <dbReference type="SAM" id="MobiDB-lite"/>
    </source>
</evidence>
<protein>
    <submittedName>
        <fullName evidence="2">Uncharacterized protein</fullName>
    </submittedName>
</protein>
<gene>
    <name evidence="2" type="ORF">AB6M95_01485</name>
</gene>
<feature type="region of interest" description="Disordered" evidence="1">
    <location>
        <begin position="189"/>
        <end position="210"/>
    </location>
</feature>
<comment type="caution">
    <text evidence="2">The sequence shown here is derived from an EMBL/GenBank/DDBJ whole genome shotgun (WGS) entry which is preliminary data.</text>
</comment>
<keyword evidence="3" id="KW-1185">Reference proteome</keyword>
<accession>A0ABV4JXH0</accession>
<name>A0ABV4JXH0_9BACT</name>
<dbReference type="RefSeq" id="WP_371384958.1">
    <property type="nucleotide sequence ID" value="NZ_JBGLYH010000002.1"/>
</dbReference>
<feature type="region of interest" description="Disordered" evidence="1">
    <location>
        <begin position="1"/>
        <end position="105"/>
    </location>
</feature>
<feature type="region of interest" description="Disordered" evidence="1">
    <location>
        <begin position="271"/>
        <end position="322"/>
    </location>
</feature>
<dbReference type="EMBL" id="JBGLYH010000002">
    <property type="protein sequence ID" value="MEZ7195407.1"/>
    <property type="molecule type" value="Genomic_DNA"/>
</dbReference>
<organism evidence="2 3">
    <name type="scientific">Pseudodesulfovibrio karagichevae</name>
    <dbReference type="NCBI Taxonomy" id="3239305"/>
    <lineage>
        <taxon>Bacteria</taxon>
        <taxon>Pseudomonadati</taxon>
        <taxon>Thermodesulfobacteriota</taxon>
        <taxon>Desulfovibrionia</taxon>
        <taxon>Desulfovibrionales</taxon>
        <taxon>Desulfovibrionaceae</taxon>
    </lineage>
</organism>
<feature type="compositionally biased region" description="Acidic residues" evidence="1">
    <location>
        <begin position="41"/>
        <end position="50"/>
    </location>
</feature>
<feature type="compositionally biased region" description="Low complexity" evidence="1">
    <location>
        <begin position="53"/>
        <end position="73"/>
    </location>
</feature>